<keyword evidence="3" id="KW-1185">Reference proteome</keyword>
<evidence type="ECO:0000313" key="2">
    <source>
        <dbReference type="EMBL" id="GII78781.1"/>
    </source>
</evidence>
<keyword evidence="1" id="KW-0732">Signal</keyword>
<proteinExistence type="predicted"/>
<sequence>MLNLSRFLRPMGKYVVLSLVAIFSLVACASDGSPTLPQASQTLKTHILRLLKERNARNVMVTDPGGKSISCADGKAKQTFSATGMDLDNKMSPENIRTALLGALPRVAEYRIVDGKSLERAIVVENKKEGAKLTLDSLRPGVYKVSGETLCLEP</sequence>
<gene>
    <name evidence="2" type="ORF">Sru01_37630</name>
</gene>
<reference evidence="2" key="1">
    <citation type="submission" date="2021-01" db="EMBL/GenBank/DDBJ databases">
        <title>Whole genome shotgun sequence of Sphaerisporangium rufum NBRC 109079.</title>
        <authorList>
            <person name="Komaki H."/>
            <person name="Tamura T."/>
        </authorList>
    </citation>
    <scope>NUCLEOTIDE SEQUENCE</scope>
    <source>
        <strain evidence="2">NBRC 109079</strain>
    </source>
</reference>
<dbReference type="PROSITE" id="PS51257">
    <property type="entry name" value="PROKAR_LIPOPROTEIN"/>
    <property type="match status" value="1"/>
</dbReference>
<feature type="signal peptide" evidence="1">
    <location>
        <begin position="1"/>
        <end position="29"/>
    </location>
</feature>
<accession>A0A919R5I6</accession>
<protein>
    <recommendedName>
        <fullName evidence="4">Lipoprotein</fullName>
    </recommendedName>
</protein>
<evidence type="ECO:0000256" key="1">
    <source>
        <dbReference type="SAM" id="SignalP"/>
    </source>
</evidence>
<dbReference type="Proteomes" id="UP000655287">
    <property type="component" value="Unassembled WGS sequence"/>
</dbReference>
<evidence type="ECO:0000313" key="3">
    <source>
        <dbReference type="Proteomes" id="UP000655287"/>
    </source>
</evidence>
<dbReference type="EMBL" id="BOOU01000052">
    <property type="protein sequence ID" value="GII78781.1"/>
    <property type="molecule type" value="Genomic_DNA"/>
</dbReference>
<evidence type="ECO:0008006" key="4">
    <source>
        <dbReference type="Google" id="ProtNLM"/>
    </source>
</evidence>
<comment type="caution">
    <text evidence="2">The sequence shown here is derived from an EMBL/GenBank/DDBJ whole genome shotgun (WGS) entry which is preliminary data.</text>
</comment>
<organism evidence="2 3">
    <name type="scientific">Sphaerisporangium rufum</name>
    <dbReference type="NCBI Taxonomy" id="1381558"/>
    <lineage>
        <taxon>Bacteria</taxon>
        <taxon>Bacillati</taxon>
        <taxon>Actinomycetota</taxon>
        <taxon>Actinomycetes</taxon>
        <taxon>Streptosporangiales</taxon>
        <taxon>Streptosporangiaceae</taxon>
        <taxon>Sphaerisporangium</taxon>
    </lineage>
</organism>
<name>A0A919R5I6_9ACTN</name>
<dbReference type="AlphaFoldDB" id="A0A919R5I6"/>
<feature type="chain" id="PRO_5038745157" description="Lipoprotein" evidence="1">
    <location>
        <begin position="30"/>
        <end position="154"/>
    </location>
</feature>